<dbReference type="InterPro" id="IPR036551">
    <property type="entry name" value="Flavin_trans-like"/>
</dbReference>
<evidence type="ECO:0000313" key="3">
    <source>
        <dbReference type="Proteomes" id="UP000007488"/>
    </source>
</evidence>
<keyword evidence="3" id="KW-1185">Reference proteome</keyword>
<dbReference type="GO" id="GO:0003824">
    <property type="term" value="F:catalytic activity"/>
    <property type="evidence" value="ECO:0007669"/>
    <property type="project" value="InterPro"/>
</dbReference>
<dbReference type="EMBL" id="CP002547">
    <property type="protein sequence ID" value="ADY56525.1"/>
    <property type="molecule type" value="Genomic_DNA"/>
</dbReference>
<protein>
    <submittedName>
        <fullName evidence="2">Dipicolinic acid synthetase, B subunit</fullName>
    </submittedName>
</protein>
<dbReference type="SUPFAM" id="SSF52507">
    <property type="entry name" value="Homo-oligomeric flavin-containing Cys decarboxylases, HFCD"/>
    <property type="match status" value="1"/>
</dbReference>
<evidence type="ECO:0000259" key="1">
    <source>
        <dbReference type="Pfam" id="PF02441"/>
    </source>
</evidence>
<dbReference type="NCBIfam" id="NF006161">
    <property type="entry name" value="PRK08305.1"/>
    <property type="match status" value="1"/>
</dbReference>
<feature type="domain" description="Flavoprotein" evidence="1">
    <location>
        <begin position="9"/>
        <end position="167"/>
    </location>
</feature>
<dbReference type="Gene3D" id="3.40.50.1950">
    <property type="entry name" value="Flavin prenyltransferase-like"/>
    <property type="match status" value="1"/>
</dbReference>
<accession>F0SU02</accession>
<dbReference type="PIRSF" id="PIRSF001390">
    <property type="entry name" value="Dipicolinate_synth_subunit_B"/>
    <property type="match status" value="1"/>
</dbReference>
<proteinExistence type="predicted"/>
<dbReference type="Proteomes" id="UP000007488">
    <property type="component" value="Chromosome"/>
</dbReference>
<dbReference type="NCBIfam" id="TIGR02852">
    <property type="entry name" value="spore_dpaB"/>
    <property type="match status" value="1"/>
</dbReference>
<dbReference type="RefSeq" id="WP_013625390.1">
    <property type="nucleotide sequence ID" value="NC_015172.1"/>
</dbReference>
<dbReference type="STRING" id="645991.Sgly_2236"/>
<reference evidence="3" key="2">
    <citation type="submission" date="2011-02" db="EMBL/GenBank/DDBJ databases">
        <title>The complete genome of Syntrophobotulus glycolicus DSM 8271.</title>
        <authorList>
            <person name="Lucas S."/>
            <person name="Copeland A."/>
            <person name="Lapidus A."/>
            <person name="Bruce D."/>
            <person name="Goodwin L."/>
            <person name="Pitluck S."/>
            <person name="Kyrpides N."/>
            <person name="Mavromatis K."/>
            <person name="Pagani I."/>
            <person name="Ivanova N."/>
            <person name="Mikhailova N."/>
            <person name="Chertkov O."/>
            <person name="Held B."/>
            <person name="Detter J.C."/>
            <person name="Tapia R."/>
            <person name="Han C."/>
            <person name="Land M."/>
            <person name="Hauser L."/>
            <person name="Markowitz V."/>
            <person name="Cheng J.-F."/>
            <person name="Hugenholtz P."/>
            <person name="Woyke T."/>
            <person name="Wu D."/>
            <person name="Spring S."/>
            <person name="Schroeder M."/>
            <person name="Brambilla E."/>
            <person name="Klenk H.-P."/>
            <person name="Eisen J.A."/>
        </authorList>
    </citation>
    <scope>NUCLEOTIDE SEQUENCE [LARGE SCALE GENOMIC DNA]</scope>
    <source>
        <strain evidence="3">DSM 8271 / FlGlyR</strain>
    </source>
</reference>
<dbReference type="InterPro" id="IPR003382">
    <property type="entry name" value="Flavoprotein"/>
</dbReference>
<evidence type="ECO:0000313" key="2">
    <source>
        <dbReference type="EMBL" id="ADY56525.1"/>
    </source>
</evidence>
<dbReference type="Pfam" id="PF02441">
    <property type="entry name" value="Flavoprotein"/>
    <property type="match status" value="1"/>
</dbReference>
<gene>
    <name evidence="2" type="ordered locus">Sgly_2236</name>
</gene>
<organism evidence="2 3">
    <name type="scientific">Syntrophobotulus glycolicus (strain DSM 8271 / FlGlyR)</name>
    <dbReference type="NCBI Taxonomy" id="645991"/>
    <lineage>
        <taxon>Bacteria</taxon>
        <taxon>Bacillati</taxon>
        <taxon>Bacillota</taxon>
        <taxon>Clostridia</taxon>
        <taxon>Eubacteriales</taxon>
        <taxon>Desulfitobacteriaceae</taxon>
        <taxon>Syntrophobotulus</taxon>
    </lineage>
</organism>
<dbReference type="eggNOG" id="COG0452">
    <property type="taxonomic scope" value="Bacteria"/>
</dbReference>
<dbReference type="HOGENOM" id="CLU_118958_0_0_9"/>
<reference evidence="2 3" key="1">
    <citation type="journal article" date="2011" name="Stand. Genomic Sci.">
        <title>Complete genome sequence of Syntrophobotulus glycolicus type strain (FlGlyR).</title>
        <authorList>
            <person name="Han C."/>
            <person name="Mwirichia R."/>
            <person name="Chertkov O."/>
            <person name="Held B."/>
            <person name="Lapidus A."/>
            <person name="Nolan M."/>
            <person name="Lucas S."/>
            <person name="Hammon N."/>
            <person name="Deshpande S."/>
            <person name="Cheng J.F."/>
            <person name="Tapia R."/>
            <person name="Goodwin L."/>
            <person name="Pitluck S."/>
            <person name="Huntemann M."/>
            <person name="Liolios K."/>
            <person name="Ivanova N."/>
            <person name="Pagani I."/>
            <person name="Mavromatis K."/>
            <person name="Ovchinikova G."/>
            <person name="Pati A."/>
            <person name="Chen A."/>
            <person name="Palaniappan K."/>
            <person name="Land M."/>
            <person name="Hauser L."/>
            <person name="Brambilla E.M."/>
            <person name="Rohde M."/>
            <person name="Spring S."/>
            <person name="Sikorski J."/>
            <person name="Goker M."/>
            <person name="Woyke T."/>
            <person name="Bristow J."/>
            <person name="Eisen J.A."/>
            <person name="Markowitz V."/>
            <person name="Hugenholtz P."/>
            <person name="Kyrpides N.C."/>
            <person name="Klenk H.P."/>
            <person name="Detter J.C."/>
        </authorList>
    </citation>
    <scope>NUCLEOTIDE SEQUENCE [LARGE SCALE GENOMIC DNA]</scope>
    <source>
        <strain evidence="3">DSM 8271 / FlGlyR</strain>
    </source>
</reference>
<dbReference type="InterPro" id="IPR014214">
    <property type="entry name" value="Dipicolinic_acid_synth_B"/>
</dbReference>
<dbReference type="OrthoDB" id="9792688at2"/>
<dbReference type="KEGG" id="sgy:Sgly_2236"/>
<dbReference type="AlphaFoldDB" id="F0SU02"/>
<name>F0SU02_SYNGF</name>
<sequence>MRFKGISLAYALTGSHCTLAKAIKVIEDLVREGADITPILSNAVDQMDTRFGKAEEWKQKLETVTGKIPLRTIQEVEPIGPRELFDCMIISPCTGNTIAKLSSGITDSPVLMAAKAHLRNHKPLVLAISTNDALGINAKNIGLLLTAKNIYFVPFGQDDYQNKANSLVAHMEMIPDTILLAKQGKQIQPVLVEYKKE</sequence>